<dbReference type="InterPro" id="IPR016040">
    <property type="entry name" value="NAD(P)-bd_dom"/>
</dbReference>
<dbReference type="PANTHER" id="PTHR14097:SF7">
    <property type="entry name" value="OXIDOREDUCTASE HTATIP2"/>
    <property type="match status" value="1"/>
</dbReference>
<proteinExistence type="predicted"/>
<evidence type="ECO:0000256" key="1">
    <source>
        <dbReference type="ARBA" id="ARBA00022857"/>
    </source>
</evidence>
<dbReference type="OrthoDB" id="430436at2759"/>
<dbReference type="SUPFAM" id="SSF51735">
    <property type="entry name" value="NAD(P)-binding Rossmann-fold domains"/>
    <property type="match status" value="1"/>
</dbReference>
<comment type="subunit">
    <text evidence="4">Monomer. Forms homodimers during oxidative stress. Interacts (via N-terminus) with elongation factor EEF1A1 (via middle-region); the interaction is direct and competes with EEF1A1 binding to guanyl-nucleotide exchange factor EEF1B2, thereby inhibiting GDP for GTP exchange and reactivation of EEF1A1. Interacts with nuclear transport receptors XPO4, IPO5/RANBP5, IPO7, IPO9 and KPNB1 as well as GCN1L1/GCN1 and LRPPRC probably through their HEAT repeats. Binds NCOA5/CIA.</text>
</comment>
<evidence type="ECO:0000256" key="2">
    <source>
        <dbReference type="ARBA" id="ARBA00022990"/>
    </source>
</evidence>
<evidence type="ECO:0000256" key="3">
    <source>
        <dbReference type="ARBA" id="ARBA00023157"/>
    </source>
</evidence>
<dbReference type="KEGG" id="dpx:DAPPUDRAFT_308731"/>
<evidence type="ECO:0000259" key="6">
    <source>
        <dbReference type="Pfam" id="PF13460"/>
    </source>
</evidence>
<protein>
    <recommendedName>
        <fullName evidence="5">Protein HTATIP2</fullName>
    </recommendedName>
</protein>
<dbReference type="CDD" id="cd05250">
    <property type="entry name" value="CC3_like_SDR_a"/>
    <property type="match status" value="1"/>
</dbReference>
<dbReference type="AlphaFoldDB" id="E9H916"/>
<organism evidence="7 8">
    <name type="scientific">Daphnia pulex</name>
    <name type="common">Water flea</name>
    <dbReference type="NCBI Taxonomy" id="6669"/>
    <lineage>
        <taxon>Eukaryota</taxon>
        <taxon>Metazoa</taxon>
        <taxon>Ecdysozoa</taxon>
        <taxon>Arthropoda</taxon>
        <taxon>Crustacea</taxon>
        <taxon>Branchiopoda</taxon>
        <taxon>Diplostraca</taxon>
        <taxon>Cladocera</taxon>
        <taxon>Anomopoda</taxon>
        <taxon>Daphniidae</taxon>
        <taxon>Daphnia</taxon>
    </lineage>
</organism>
<accession>E9H916</accession>
<dbReference type="Pfam" id="PF13460">
    <property type="entry name" value="NAD_binding_10"/>
    <property type="match status" value="1"/>
</dbReference>
<evidence type="ECO:0000313" key="7">
    <source>
        <dbReference type="EMBL" id="EFX71773.1"/>
    </source>
</evidence>
<dbReference type="PhylomeDB" id="E9H916"/>
<sequence length="224" mass="24761">MSGLKAFVLGATGETGKELISALVSNKAFTKIAIIGRRKVDLKENEFKIVKQEIVDFEKLEDYAAVFEGFDIGYCCLGTTKGKAGASGFIKVDRDYVFNSAQLAKQGGCKQFHLLTSQGSNKNSWFLYPRTKGEVEEKVAQLGFEKLVIYRPGLLLCDRQESRPVERMLQFVIGSVDWSRKVSIPTKAIAQAMINCTLHATSDGPAVNILDNQTILNVSKNNEK</sequence>
<evidence type="ECO:0000256" key="5">
    <source>
        <dbReference type="ARBA" id="ARBA00093604"/>
    </source>
</evidence>
<dbReference type="Proteomes" id="UP000000305">
    <property type="component" value="Unassembled WGS sequence"/>
</dbReference>
<dbReference type="OMA" id="CIENAKA"/>
<evidence type="ECO:0000256" key="4">
    <source>
        <dbReference type="ARBA" id="ARBA00093483"/>
    </source>
</evidence>
<gene>
    <name evidence="7" type="ORF">DAPPUDRAFT_308731</name>
</gene>
<dbReference type="GO" id="GO:0005737">
    <property type="term" value="C:cytoplasm"/>
    <property type="evidence" value="ECO:0000318"/>
    <property type="project" value="GO_Central"/>
</dbReference>
<feature type="domain" description="NAD(P)-binding" evidence="6">
    <location>
        <begin position="10"/>
        <end position="196"/>
    </location>
</feature>
<dbReference type="STRING" id="6669.E9H916"/>
<dbReference type="InterPro" id="IPR036291">
    <property type="entry name" value="NAD(P)-bd_dom_sf"/>
</dbReference>
<keyword evidence="3" id="KW-1015">Disulfide bond</keyword>
<keyword evidence="8" id="KW-1185">Reference proteome</keyword>
<reference evidence="7 8" key="1">
    <citation type="journal article" date="2011" name="Science">
        <title>The ecoresponsive genome of Daphnia pulex.</title>
        <authorList>
            <person name="Colbourne J.K."/>
            <person name="Pfrender M.E."/>
            <person name="Gilbert D."/>
            <person name="Thomas W.K."/>
            <person name="Tucker A."/>
            <person name="Oakley T.H."/>
            <person name="Tokishita S."/>
            <person name="Aerts A."/>
            <person name="Arnold G.J."/>
            <person name="Basu M.K."/>
            <person name="Bauer D.J."/>
            <person name="Caceres C.E."/>
            <person name="Carmel L."/>
            <person name="Casola C."/>
            <person name="Choi J.H."/>
            <person name="Detter J.C."/>
            <person name="Dong Q."/>
            <person name="Dusheyko S."/>
            <person name="Eads B.D."/>
            <person name="Frohlich T."/>
            <person name="Geiler-Samerotte K.A."/>
            <person name="Gerlach D."/>
            <person name="Hatcher P."/>
            <person name="Jogdeo S."/>
            <person name="Krijgsveld J."/>
            <person name="Kriventseva E.V."/>
            <person name="Kultz D."/>
            <person name="Laforsch C."/>
            <person name="Lindquist E."/>
            <person name="Lopez J."/>
            <person name="Manak J.R."/>
            <person name="Muller J."/>
            <person name="Pangilinan J."/>
            <person name="Patwardhan R.P."/>
            <person name="Pitluck S."/>
            <person name="Pritham E.J."/>
            <person name="Rechtsteiner A."/>
            <person name="Rho M."/>
            <person name="Rogozin I.B."/>
            <person name="Sakarya O."/>
            <person name="Salamov A."/>
            <person name="Schaack S."/>
            <person name="Shapiro H."/>
            <person name="Shiga Y."/>
            <person name="Skalitzky C."/>
            <person name="Smith Z."/>
            <person name="Souvorov A."/>
            <person name="Sung W."/>
            <person name="Tang Z."/>
            <person name="Tsuchiya D."/>
            <person name="Tu H."/>
            <person name="Vos H."/>
            <person name="Wang M."/>
            <person name="Wolf Y.I."/>
            <person name="Yamagata H."/>
            <person name="Yamada T."/>
            <person name="Ye Y."/>
            <person name="Shaw J.R."/>
            <person name="Andrews J."/>
            <person name="Crease T.J."/>
            <person name="Tang H."/>
            <person name="Lucas S.M."/>
            <person name="Robertson H.M."/>
            <person name="Bork P."/>
            <person name="Koonin E.V."/>
            <person name="Zdobnov E.M."/>
            <person name="Grigoriev I.V."/>
            <person name="Lynch M."/>
            <person name="Boore J.L."/>
        </authorList>
    </citation>
    <scope>NUCLEOTIDE SEQUENCE [LARGE SCALE GENOMIC DNA]</scope>
</reference>
<keyword evidence="2" id="KW-0007">Acetylation</keyword>
<dbReference type="GO" id="GO:0003824">
    <property type="term" value="F:catalytic activity"/>
    <property type="evidence" value="ECO:0007669"/>
    <property type="project" value="UniProtKB-ARBA"/>
</dbReference>
<dbReference type="eggNOG" id="KOG4039">
    <property type="taxonomic scope" value="Eukaryota"/>
</dbReference>
<keyword evidence="1" id="KW-0521">NADP</keyword>
<dbReference type="Gene3D" id="3.40.50.720">
    <property type="entry name" value="NAD(P)-binding Rossmann-like Domain"/>
    <property type="match status" value="1"/>
</dbReference>
<dbReference type="InParanoid" id="E9H916"/>
<name>E9H916_DAPPU</name>
<dbReference type="PANTHER" id="PTHR14097">
    <property type="entry name" value="OXIDOREDUCTASE HTATIP2"/>
    <property type="match status" value="1"/>
</dbReference>
<dbReference type="HOGENOM" id="CLU_071330_2_2_1"/>
<dbReference type="EMBL" id="GL732607">
    <property type="protein sequence ID" value="EFX71773.1"/>
    <property type="molecule type" value="Genomic_DNA"/>
</dbReference>
<evidence type="ECO:0000313" key="8">
    <source>
        <dbReference type="Proteomes" id="UP000000305"/>
    </source>
</evidence>
<dbReference type="FunFam" id="3.40.50.720:FF:000271">
    <property type="entry name" value="oxidoreductase HTATIP2 isoform X1"/>
    <property type="match status" value="1"/>
</dbReference>